<name>A0A2A2L3A1_9BILA</name>
<dbReference type="FunFam" id="3.30.70.580:FF:000002">
    <property type="entry name" value="tRNA pseudouridine synthase"/>
    <property type="match status" value="1"/>
</dbReference>
<comment type="similarity">
    <text evidence="4">Belongs to the UDP-glycosyltransferase family.</text>
</comment>
<comment type="similarity">
    <text evidence="3">Belongs to the tRNA pseudouridine synthase TruA family.</text>
</comment>
<dbReference type="Pfam" id="PF00201">
    <property type="entry name" value="UDPGT"/>
    <property type="match status" value="1"/>
</dbReference>
<feature type="domain" description="Pseudouridine synthase I TruA alpha/beta" evidence="27">
    <location>
        <begin position="610"/>
        <end position="719"/>
    </location>
</feature>
<comment type="catalytic activity">
    <reaction evidence="13">
        <text>a uridine in tRNA = a pseudouridine in tRNA</text>
        <dbReference type="Rhea" id="RHEA:54572"/>
        <dbReference type="Rhea" id="RHEA-COMP:13339"/>
        <dbReference type="Rhea" id="RHEA-COMP:13934"/>
        <dbReference type="ChEBI" id="CHEBI:65314"/>
        <dbReference type="ChEBI" id="CHEBI:65315"/>
    </reaction>
</comment>
<evidence type="ECO:0000256" key="16">
    <source>
        <dbReference type="ARBA" id="ARBA00053709"/>
    </source>
</evidence>
<evidence type="ECO:0000256" key="11">
    <source>
        <dbReference type="ARBA" id="ARBA00023235"/>
    </source>
</evidence>
<evidence type="ECO:0000256" key="22">
    <source>
        <dbReference type="ARBA" id="ARBA00080849"/>
    </source>
</evidence>
<dbReference type="SUPFAM" id="SSF55120">
    <property type="entry name" value="Pseudouridine synthase"/>
    <property type="match status" value="1"/>
</dbReference>
<evidence type="ECO:0000256" key="9">
    <source>
        <dbReference type="ARBA" id="ARBA00022694"/>
    </source>
</evidence>
<keyword evidence="11" id="KW-0413">Isomerase</keyword>
<dbReference type="Gene3D" id="3.30.70.660">
    <property type="entry name" value="Pseudouridine synthase I, catalytic domain, C-terminal subdomain"/>
    <property type="match status" value="1"/>
</dbReference>
<evidence type="ECO:0000256" key="4">
    <source>
        <dbReference type="ARBA" id="ARBA00009995"/>
    </source>
</evidence>
<evidence type="ECO:0000256" key="26">
    <source>
        <dbReference type="SAM" id="MobiDB-lite"/>
    </source>
</evidence>
<evidence type="ECO:0000256" key="7">
    <source>
        <dbReference type="ARBA" id="ARBA00022676"/>
    </source>
</evidence>
<evidence type="ECO:0000259" key="27">
    <source>
        <dbReference type="Pfam" id="PF01416"/>
    </source>
</evidence>
<evidence type="ECO:0000256" key="23">
    <source>
        <dbReference type="ARBA" id="ARBA00081344"/>
    </source>
</evidence>
<dbReference type="InterPro" id="IPR002213">
    <property type="entry name" value="UDP_glucos_trans"/>
</dbReference>
<dbReference type="GO" id="GO:0005634">
    <property type="term" value="C:nucleus"/>
    <property type="evidence" value="ECO:0007669"/>
    <property type="project" value="UniProtKB-SubCell"/>
</dbReference>
<comment type="subcellular location">
    <subcellularLocation>
        <location evidence="2">Nucleus</location>
    </subcellularLocation>
</comment>
<evidence type="ECO:0000256" key="1">
    <source>
        <dbReference type="ARBA" id="ARBA00001166"/>
    </source>
</evidence>
<dbReference type="PROSITE" id="PS00375">
    <property type="entry name" value="UDPGT"/>
    <property type="match status" value="1"/>
</dbReference>
<dbReference type="Pfam" id="PF01416">
    <property type="entry name" value="PseudoU_synth_1"/>
    <property type="match status" value="1"/>
</dbReference>
<dbReference type="SUPFAM" id="SSF53756">
    <property type="entry name" value="UDP-Glycosyltransferase/glycogen phosphorylase"/>
    <property type="match status" value="1"/>
</dbReference>
<evidence type="ECO:0000256" key="20">
    <source>
        <dbReference type="ARBA" id="ARBA00075153"/>
    </source>
</evidence>
<keyword evidence="8" id="KW-0808">Transferase</keyword>
<dbReference type="InterPro" id="IPR041708">
    <property type="entry name" value="PUS1/PUS2-like"/>
</dbReference>
<evidence type="ECO:0000256" key="18">
    <source>
        <dbReference type="ARBA" id="ARBA00066509"/>
    </source>
</evidence>
<evidence type="ECO:0000256" key="2">
    <source>
        <dbReference type="ARBA" id="ARBA00004123"/>
    </source>
</evidence>
<evidence type="ECO:0000256" key="10">
    <source>
        <dbReference type="ARBA" id="ARBA00022729"/>
    </source>
</evidence>
<feature type="compositionally biased region" description="Basic and acidic residues" evidence="26">
    <location>
        <begin position="831"/>
        <end position="840"/>
    </location>
</feature>
<accession>A0A2A2L3A1</accession>
<evidence type="ECO:0000256" key="19">
    <source>
        <dbReference type="ARBA" id="ARBA00068582"/>
    </source>
</evidence>
<dbReference type="AlphaFoldDB" id="A0A2A2L3A1"/>
<comment type="subunit">
    <text evidence="17">Monomer. Forms a complex with RARG and the SRA1 RNA in the nucleus.</text>
</comment>
<evidence type="ECO:0000256" key="17">
    <source>
        <dbReference type="ARBA" id="ARBA00064589"/>
    </source>
</evidence>
<dbReference type="OrthoDB" id="10256309at2759"/>
<keyword evidence="12" id="KW-0539">Nucleus</keyword>
<keyword evidence="29" id="KW-1185">Reference proteome</keyword>
<dbReference type="PANTHER" id="PTHR48043:SF143">
    <property type="entry name" value="UDP-GLUCURONOSYLTRANSFERASE"/>
    <property type="match status" value="1"/>
</dbReference>
<dbReference type="CDD" id="cd03784">
    <property type="entry name" value="GT1_Gtf-like"/>
    <property type="match status" value="1"/>
</dbReference>
<evidence type="ECO:0000256" key="15">
    <source>
        <dbReference type="ARBA" id="ARBA00052184"/>
    </source>
</evidence>
<comment type="catalytic activity">
    <reaction evidence="1">
        <text>a uridine in mRNA = a pseudouridine in mRNA</text>
        <dbReference type="Rhea" id="RHEA:56644"/>
        <dbReference type="Rhea" id="RHEA-COMP:14658"/>
        <dbReference type="Rhea" id="RHEA-COMP:14659"/>
        <dbReference type="ChEBI" id="CHEBI:65314"/>
        <dbReference type="ChEBI" id="CHEBI:65315"/>
    </reaction>
</comment>
<dbReference type="InterPro" id="IPR020097">
    <property type="entry name" value="PsdUridine_synth_TruA_a/b_dom"/>
</dbReference>
<dbReference type="GO" id="GO:0003723">
    <property type="term" value="F:RNA binding"/>
    <property type="evidence" value="ECO:0007669"/>
    <property type="project" value="InterPro"/>
</dbReference>
<evidence type="ECO:0000256" key="13">
    <source>
        <dbReference type="ARBA" id="ARBA00036943"/>
    </source>
</evidence>
<dbReference type="GO" id="GO:0015020">
    <property type="term" value="F:glucuronosyltransferase activity"/>
    <property type="evidence" value="ECO:0007669"/>
    <property type="project" value="UniProtKB-EC"/>
</dbReference>
<dbReference type="FunFam" id="3.30.70.660:FF:000002">
    <property type="entry name" value="tRNA pseudouridine synthase"/>
    <property type="match status" value="1"/>
</dbReference>
<comment type="function">
    <text evidence="16">Pseudouridylate synthase that catalyzes pseudouridylation of tRNAs and mRNAs. Acts on positions 27/28 in the anticodon stem and also positions 34 and 36 in the anticodon of an intron containing tRNA. Also catalyzes pseudouridylation of mRNAs: mediates pseudouridylation of mRNAs with the consensus sequence 5'-UGUAG-3'. Acts as a regulator of pre-mRNA splicing by mediating pseudouridylation of pre-mRNAs at locations associated with alternatively spliced regions. Pseudouridylation of pre-mRNAs near splice sites directly regulates mRNA splicing and mRNA 3'-end processing. Involved in regulation of nuclear receptor activity through pseudouridylation of SRA1 mRNA.</text>
</comment>
<evidence type="ECO:0000256" key="5">
    <source>
        <dbReference type="ARBA" id="ARBA00012544"/>
    </source>
</evidence>
<dbReference type="InterPro" id="IPR020103">
    <property type="entry name" value="PsdUridine_synth_cat_dom_sf"/>
</dbReference>
<evidence type="ECO:0000313" key="29">
    <source>
        <dbReference type="Proteomes" id="UP000218231"/>
    </source>
</evidence>
<feature type="active site" description="Nucleophile" evidence="24">
    <location>
        <position position="515"/>
    </location>
</feature>
<dbReference type="Gene3D" id="3.40.50.2000">
    <property type="entry name" value="Glycogen Phosphorylase B"/>
    <property type="match status" value="2"/>
</dbReference>
<protein>
    <recommendedName>
        <fullName evidence="19">Pseudouridylate synthase 1 homolog</fullName>
        <ecNumber evidence="5">2.4.1.17</ecNumber>
        <ecNumber evidence="18">5.4.99.12</ecNumber>
    </recommendedName>
    <alternativeName>
        <fullName evidence="20">tRNA pseudouridine synthase 1</fullName>
    </alternativeName>
    <alternativeName>
        <fullName evidence="23">tRNA pseudouridine(38-40) synthase</fullName>
    </alternativeName>
    <alternativeName>
        <fullName evidence="21">tRNA pseudouridylate synthase I</fullName>
    </alternativeName>
    <alternativeName>
        <fullName evidence="22">tRNA-uridine isomerase I</fullName>
    </alternativeName>
</protein>
<dbReference type="InterPro" id="IPR001406">
    <property type="entry name" value="PsdUridine_synth_TruA"/>
</dbReference>
<gene>
    <name evidence="28" type="ORF">WR25_03325</name>
</gene>
<comment type="catalytic activity">
    <reaction evidence="15">
        <text>uridine(38/39/40) in tRNA = pseudouridine(38/39/40) in tRNA</text>
        <dbReference type="Rhea" id="RHEA:22376"/>
        <dbReference type="Rhea" id="RHEA-COMP:10085"/>
        <dbReference type="Rhea" id="RHEA-COMP:10087"/>
        <dbReference type="ChEBI" id="CHEBI:65314"/>
        <dbReference type="ChEBI" id="CHEBI:65315"/>
        <dbReference type="EC" id="5.4.99.12"/>
    </reaction>
</comment>
<dbReference type="GO" id="GO:0160147">
    <property type="term" value="F:tRNA pseudouridine(38-40) synthase activity"/>
    <property type="evidence" value="ECO:0007669"/>
    <property type="project" value="UniProtKB-EC"/>
</dbReference>
<evidence type="ECO:0000256" key="21">
    <source>
        <dbReference type="ARBA" id="ARBA00079087"/>
    </source>
</evidence>
<evidence type="ECO:0000256" key="14">
    <source>
        <dbReference type="ARBA" id="ARBA00047475"/>
    </source>
</evidence>
<dbReference type="GO" id="GO:0031119">
    <property type="term" value="P:tRNA pseudouridine synthesis"/>
    <property type="evidence" value="ECO:0007669"/>
    <property type="project" value="InterPro"/>
</dbReference>
<feature type="region of interest" description="Disordered" evidence="26">
    <location>
        <begin position="804"/>
        <end position="860"/>
    </location>
</feature>
<evidence type="ECO:0000256" key="3">
    <source>
        <dbReference type="ARBA" id="ARBA00009375"/>
    </source>
</evidence>
<dbReference type="InterPro" id="IPR035595">
    <property type="entry name" value="UDP_glycos_trans_CS"/>
</dbReference>
<dbReference type="InterPro" id="IPR050271">
    <property type="entry name" value="UDP-glycosyltransferase"/>
</dbReference>
<evidence type="ECO:0000256" key="8">
    <source>
        <dbReference type="ARBA" id="ARBA00022679"/>
    </source>
</evidence>
<sequence length="873" mass="99916">MMANSRIADTLASAGHDVTLFEPDFLNGLYSDIETTKVAKRWIETGFSNALWDSLQEFSEDAFASKSLLATVSELVPVMRAYNQLCRDLFNRDELMEKLRAEKYDAIFSEQINLCGHGVGKALGIKTFFWIVSCPLDEQTAYKLGLPIPYAYANSLVGYRLPKNPNFFQRAYNTLANFGYAYYLGKLDDELSDFYKEKFGHDFPNLSDISADSDLIFILTDEFLEVQKPEMPNFVHIGGLGFENDRVQKLDEVTSQEMGNGKNGIVYFSLGTTLNTSIQQPFMMHAVMDTVKAFPDYHFIIKVDQFDPHAWKFAEGLSNVFVTGWVDQRALLEHPRVKAYITHSGYNSIMESARAGVPLVMIPFMFDQARNTLAVEQTGWGVSVARESLRDDPKQLQVALKEVLENEKRFVAKFARIMSNIQEAVLPETSAAAKEAASSALKITEDGNPARKSKVYKYAMMLCYQGQKYWGMQIQKDVPTIEGKLFEAMLKLGWITQENIDHPITFHFQRCARTDKHVSAARQIVGMHLPRDFDYEKLGPASLNEILPEDIRVLGMARATNLFHPHKMCNARTYSYTIPTYAFAKPHELTNSKFRITKETLEEIQSILNIYLGTHNFYNYTSGMVYEMNSCNRYIMSFECGEPFTFHDDFRNEDVEFLQITIKGQSFILHQIRKMIGMVIAVVRELQLKSYIQRSFENERLDVPKAPGLGLLLERVHFDTYDKKYHKTHATLSFWNEEVEEEAKRVKFELITKEMLESDIRQQVTLQWLASLAFHSFPTSNEDMAQPKNTFVTLANKQVALAKEEMEAKEAERSEEKEEVKEESKNDDEEIPAKRIKLEGEVEIPEPLENPEQGKEDINEEIKEEVKVAAGSG</sequence>
<keyword evidence="7" id="KW-0328">Glycosyltransferase</keyword>
<keyword evidence="9" id="KW-0819">tRNA processing</keyword>
<evidence type="ECO:0000256" key="24">
    <source>
        <dbReference type="PIRSR" id="PIRSR641708-1"/>
    </source>
</evidence>
<dbReference type="EC" id="2.4.1.17" evidence="5"/>
<comment type="caution">
    <text evidence="28">The sequence shown here is derived from an EMBL/GenBank/DDBJ whole genome shotgun (WGS) entry which is preliminary data.</text>
</comment>
<keyword evidence="6" id="KW-0507">mRNA processing</keyword>
<dbReference type="GO" id="GO:0006397">
    <property type="term" value="P:mRNA processing"/>
    <property type="evidence" value="ECO:0007669"/>
    <property type="project" value="UniProtKB-KW"/>
</dbReference>
<dbReference type="Proteomes" id="UP000218231">
    <property type="component" value="Unassembled WGS sequence"/>
</dbReference>
<reference evidence="28 29" key="1">
    <citation type="journal article" date="2017" name="Curr. Biol.">
        <title>Genome architecture and evolution of a unichromosomal asexual nematode.</title>
        <authorList>
            <person name="Fradin H."/>
            <person name="Zegar C."/>
            <person name="Gutwein M."/>
            <person name="Lucas J."/>
            <person name="Kovtun M."/>
            <person name="Corcoran D."/>
            <person name="Baugh L.R."/>
            <person name="Kiontke K."/>
            <person name="Gunsalus K."/>
            <person name="Fitch D.H."/>
            <person name="Piano F."/>
        </authorList>
    </citation>
    <scope>NUCLEOTIDE SEQUENCE [LARGE SCALE GENOMIC DNA]</scope>
    <source>
        <strain evidence="28">PF1309</strain>
    </source>
</reference>
<dbReference type="STRING" id="2018661.A0A2A2L3A1"/>
<keyword evidence="10" id="KW-0732">Signal</keyword>
<dbReference type="NCBIfam" id="TIGR00071">
    <property type="entry name" value="hisT_truA"/>
    <property type="match status" value="1"/>
</dbReference>
<dbReference type="Gene3D" id="3.30.70.580">
    <property type="entry name" value="Pseudouridine synthase I, catalytic domain, N-terminal subdomain"/>
    <property type="match status" value="1"/>
</dbReference>
<dbReference type="InterPro" id="IPR020095">
    <property type="entry name" value="PsdUridine_synth_TruA_C"/>
</dbReference>
<evidence type="ECO:0000256" key="6">
    <source>
        <dbReference type="ARBA" id="ARBA00022664"/>
    </source>
</evidence>
<dbReference type="PANTHER" id="PTHR48043">
    <property type="entry name" value="EG:EG0003.4 PROTEIN-RELATED"/>
    <property type="match status" value="1"/>
</dbReference>
<proteinExistence type="inferred from homology"/>
<dbReference type="InterPro" id="IPR020094">
    <property type="entry name" value="TruA/RsuA/RluB/E/F_N"/>
</dbReference>
<comment type="catalytic activity">
    <reaction evidence="14">
        <text>glucuronate acceptor + UDP-alpha-D-glucuronate = acceptor beta-D-glucuronoside + UDP + H(+)</text>
        <dbReference type="Rhea" id="RHEA:21032"/>
        <dbReference type="ChEBI" id="CHEBI:15378"/>
        <dbReference type="ChEBI" id="CHEBI:58052"/>
        <dbReference type="ChEBI" id="CHEBI:58223"/>
        <dbReference type="ChEBI" id="CHEBI:132367"/>
        <dbReference type="ChEBI" id="CHEBI:132368"/>
        <dbReference type="EC" id="2.4.1.17"/>
    </reaction>
</comment>
<dbReference type="CDD" id="cd02568">
    <property type="entry name" value="PseudoU_synth_PUS1_PUS2"/>
    <property type="match status" value="1"/>
</dbReference>
<evidence type="ECO:0000313" key="28">
    <source>
        <dbReference type="EMBL" id="PAV80731.1"/>
    </source>
</evidence>
<feature type="compositionally biased region" description="Basic and acidic residues" evidence="26">
    <location>
        <begin position="804"/>
        <end position="824"/>
    </location>
</feature>
<feature type="binding site" evidence="25">
    <location>
        <position position="574"/>
    </location>
    <ligand>
        <name>substrate</name>
    </ligand>
</feature>
<dbReference type="EC" id="5.4.99.12" evidence="18"/>
<organism evidence="28 29">
    <name type="scientific">Diploscapter pachys</name>
    <dbReference type="NCBI Taxonomy" id="2018661"/>
    <lineage>
        <taxon>Eukaryota</taxon>
        <taxon>Metazoa</taxon>
        <taxon>Ecdysozoa</taxon>
        <taxon>Nematoda</taxon>
        <taxon>Chromadorea</taxon>
        <taxon>Rhabditida</taxon>
        <taxon>Rhabditina</taxon>
        <taxon>Rhabditomorpha</taxon>
        <taxon>Rhabditoidea</taxon>
        <taxon>Rhabditidae</taxon>
        <taxon>Diploscapter</taxon>
    </lineage>
</organism>
<dbReference type="EMBL" id="LIAE01007228">
    <property type="protein sequence ID" value="PAV80731.1"/>
    <property type="molecule type" value="Genomic_DNA"/>
</dbReference>
<evidence type="ECO:0000256" key="25">
    <source>
        <dbReference type="PIRSR" id="PIRSR641708-2"/>
    </source>
</evidence>
<evidence type="ECO:0000256" key="12">
    <source>
        <dbReference type="ARBA" id="ARBA00023242"/>
    </source>
</evidence>